<evidence type="ECO:0000313" key="2">
    <source>
        <dbReference type="EMBL" id="MBO2453192.1"/>
    </source>
</evidence>
<organism evidence="2 3">
    <name type="scientific">Actinomadura barringtoniae</name>
    <dbReference type="NCBI Taxonomy" id="1427535"/>
    <lineage>
        <taxon>Bacteria</taxon>
        <taxon>Bacillati</taxon>
        <taxon>Actinomycetota</taxon>
        <taxon>Actinomycetes</taxon>
        <taxon>Streptosporangiales</taxon>
        <taxon>Thermomonosporaceae</taxon>
        <taxon>Actinomadura</taxon>
    </lineage>
</organism>
<feature type="chain" id="PRO_5037759051" description="Spore-associated protein A" evidence="1">
    <location>
        <begin position="32"/>
        <end position="151"/>
    </location>
</feature>
<comment type="caution">
    <text evidence="2">The sequence shown here is derived from an EMBL/GenBank/DDBJ whole genome shotgun (WGS) entry which is preliminary data.</text>
</comment>
<dbReference type="EMBL" id="JAGEOJ010000019">
    <property type="protein sequence ID" value="MBO2453192.1"/>
    <property type="molecule type" value="Genomic_DNA"/>
</dbReference>
<gene>
    <name evidence="2" type="ORF">J4573_39285</name>
</gene>
<sequence>MITRTKMIPAVLAASALTAALSVTTAGPALASGGSCASGYNFLDSYKLTNNVENEIGGYLSLYYNPSTGKNCAITRAKAAWDGKASQIYVSLSDGDAHIVRDPSLSSNANYHYYAGPVYLALKNKCAYIHGSLHYGGDVYYTRVDTGVHCG</sequence>
<reference evidence="2" key="1">
    <citation type="submission" date="2021-03" db="EMBL/GenBank/DDBJ databases">
        <authorList>
            <person name="Kanchanasin P."/>
            <person name="Saeng-In P."/>
            <person name="Phongsopitanun W."/>
            <person name="Yuki M."/>
            <person name="Kudo T."/>
            <person name="Ohkuma M."/>
            <person name="Tanasupawat S."/>
        </authorList>
    </citation>
    <scope>NUCLEOTIDE SEQUENCE</scope>
    <source>
        <strain evidence="2">GKU 128</strain>
    </source>
</reference>
<keyword evidence="3" id="KW-1185">Reference proteome</keyword>
<evidence type="ECO:0008006" key="4">
    <source>
        <dbReference type="Google" id="ProtNLM"/>
    </source>
</evidence>
<accession>A0A939PHW4</accession>
<dbReference type="AlphaFoldDB" id="A0A939PHW4"/>
<feature type="signal peptide" evidence="1">
    <location>
        <begin position="1"/>
        <end position="31"/>
    </location>
</feature>
<evidence type="ECO:0000256" key="1">
    <source>
        <dbReference type="SAM" id="SignalP"/>
    </source>
</evidence>
<dbReference type="Proteomes" id="UP000669179">
    <property type="component" value="Unassembled WGS sequence"/>
</dbReference>
<protein>
    <recommendedName>
        <fullName evidence="4">Spore-associated protein A</fullName>
    </recommendedName>
</protein>
<dbReference type="RefSeq" id="WP_208261211.1">
    <property type="nucleotide sequence ID" value="NZ_JAGEOJ010000019.1"/>
</dbReference>
<keyword evidence="1" id="KW-0732">Signal</keyword>
<evidence type="ECO:0000313" key="3">
    <source>
        <dbReference type="Proteomes" id="UP000669179"/>
    </source>
</evidence>
<name>A0A939PHW4_9ACTN</name>
<proteinExistence type="predicted"/>